<protein>
    <submittedName>
        <fullName evidence="2">Uncharacterized protein</fullName>
    </submittedName>
</protein>
<comment type="caution">
    <text evidence="2">The sequence shown here is derived from an EMBL/GenBank/DDBJ whole genome shotgun (WGS) entry which is preliminary data.</text>
</comment>
<keyword evidence="1" id="KW-0175">Coiled coil</keyword>
<accession>A0A9P0LQD0</accession>
<dbReference type="EMBL" id="CAKOFQ010007538">
    <property type="protein sequence ID" value="CAH2003341.1"/>
    <property type="molecule type" value="Genomic_DNA"/>
</dbReference>
<organism evidence="2 3">
    <name type="scientific">Acanthoscelides obtectus</name>
    <name type="common">Bean weevil</name>
    <name type="synonym">Bruchus obtectus</name>
    <dbReference type="NCBI Taxonomy" id="200917"/>
    <lineage>
        <taxon>Eukaryota</taxon>
        <taxon>Metazoa</taxon>
        <taxon>Ecdysozoa</taxon>
        <taxon>Arthropoda</taxon>
        <taxon>Hexapoda</taxon>
        <taxon>Insecta</taxon>
        <taxon>Pterygota</taxon>
        <taxon>Neoptera</taxon>
        <taxon>Endopterygota</taxon>
        <taxon>Coleoptera</taxon>
        <taxon>Polyphaga</taxon>
        <taxon>Cucujiformia</taxon>
        <taxon>Chrysomeloidea</taxon>
        <taxon>Chrysomelidae</taxon>
        <taxon>Bruchinae</taxon>
        <taxon>Bruchini</taxon>
        <taxon>Acanthoscelides</taxon>
    </lineage>
</organism>
<keyword evidence="3" id="KW-1185">Reference proteome</keyword>
<feature type="coiled-coil region" evidence="1">
    <location>
        <begin position="32"/>
        <end position="66"/>
    </location>
</feature>
<evidence type="ECO:0000313" key="3">
    <source>
        <dbReference type="Proteomes" id="UP001152888"/>
    </source>
</evidence>
<name>A0A9P0LQD0_ACAOB</name>
<gene>
    <name evidence="2" type="ORF">ACAOBT_LOCUS27364</name>
</gene>
<evidence type="ECO:0000313" key="2">
    <source>
        <dbReference type="EMBL" id="CAH2003341.1"/>
    </source>
</evidence>
<dbReference type="Proteomes" id="UP001152888">
    <property type="component" value="Unassembled WGS sequence"/>
</dbReference>
<proteinExistence type="predicted"/>
<sequence>MGFSDNDDEKIKGIFTDRFLQTIAERVAQLLARKHETRLREQEQTIVELKQEIRDLRDTQDRILRTADDQEQASRNLNVNVFGLTMENPENLHKKVQDIFKRMKVNIDESCIVKCHRAQPKANNNKPPAVLIRFSCEEDRSSIPKNLKYLRSTGVLIKEGLTKKRLDLLVAAVNKYTYKNAAWCRNGPVFVKLGDVMHRINNSGDLQKLVS</sequence>
<evidence type="ECO:0000256" key="1">
    <source>
        <dbReference type="SAM" id="Coils"/>
    </source>
</evidence>
<dbReference type="OrthoDB" id="10066957at2759"/>
<dbReference type="AlphaFoldDB" id="A0A9P0LQD0"/>
<reference evidence="2" key="1">
    <citation type="submission" date="2022-03" db="EMBL/GenBank/DDBJ databases">
        <authorList>
            <person name="Sayadi A."/>
        </authorList>
    </citation>
    <scope>NUCLEOTIDE SEQUENCE</scope>
</reference>